<keyword evidence="1" id="KW-1133">Transmembrane helix</keyword>
<dbReference type="AlphaFoldDB" id="A0A0R1H7M9"/>
<evidence type="ECO:0000313" key="4">
    <source>
        <dbReference type="Proteomes" id="UP000051461"/>
    </source>
</evidence>
<accession>A0A0R1H7M9</accession>
<dbReference type="RefSeq" id="WP_057904191.1">
    <property type="nucleotide sequence ID" value="NZ_AZDA01000041.1"/>
</dbReference>
<evidence type="ECO:0000259" key="2">
    <source>
        <dbReference type="Pfam" id="PF09335"/>
    </source>
</evidence>
<dbReference type="PATRIC" id="fig|1423726.3.peg.2445"/>
<feature type="transmembrane region" description="Helical" evidence="1">
    <location>
        <begin position="49"/>
        <end position="70"/>
    </location>
</feature>
<comment type="caution">
    <text evidence="3">The sequence shown here is derived from an EMBL/GenBank/DDBJ whole genome shotgun (WGS) entry which is preliminary data.</text>
</comment>
<gene>
    <name evidence="3" type="ORF">FC07_GL002355</name>
</gene>
<dbReference type="STRING" id="1423726.FC07_GL002355"/>
<evidence type="ECO:0000256" key="1">
    <source>
        <dbReference type="SAM" id="Phobius"/>
    </source>
</evidence>
<feature type="domain" description="VTT" evidence="2">
    <location>
        <begin position="60"/>
        <end position="187"/>
    </location>
</feature>
<feature type="transmembrane region" description="Helical" evidence="1">
    <location>
        <begin position="77"/>
        <end position="101"/>
    </location>
</feature>
<dbReference type="InterPro" id="IPR032816">
    <property type="entry name" value="VTT_dom"/>
</dbReference>
<evidence type="ECO:0000313" key="3">
    <source>
        <dbReference type="EMBL" id="KRK39618.1"/>
    </source>
</evidence>
<keyword evidence="1" id="KW-0472">Membrane</keyword>
<keyword evidence="4" id="KW-1185">Reference proteome</keyword>
<proteinExistence type="predicted"/>
<dbReference type="OrthoDB" id="2360723at2"/>
<sequence>MKQPVKRWVIGFSAVLGILLIGLLLQHYWPALHLLRQPTFNRATFIHAFRGRGWIAAIPLAVLLMAVTIIPGAPNAMIAIVSGICLGAPLGFVVNVIGLSLGNSIGALMVDRIEDHHQAKHQSRILTDLLKMRHPRIGVMLGYSVPFVPNTLVHLAAAQLAIKRPQLEQLIVLGSLPSAFFYAFGGDAVLHFDLKRVLIVVVLIVASTGLVTLMRRDRNDMTQK</sequence>
<dbReference type="Pfam" id="PF09335">
    <property type="entry name" value="VTT_dom"/>
    <property type="match status" value="1"/>
</dbReference>
<feature type="transmembrane region" description="Helical" evidence="1">
    <location>
        <begin position="137"/>
        <end position="158"/>
    </location>
</feature>
<feature type="transmembrane region" description="Helical" evidence="1">
    <location>
        <begin position="7"/>
        <end position="29"/>
    </location>
</feature>
<name>A0A0R1H7M9_9LACO</name>
<organism evidence="3 4">
    <name type="scientific">Loigolactobacillus bifermentans DSM 20003</name>
    <dbReference type="NCBI Taxonomy" id="1423726"/>
    <lineage>
        <taxon>Bacteria</taxon>
        <taxon>Bacillati</taxon>
        <taxon>Bacillota</taxon>
        <taxon>Bacilli</taxon>
        <taxon>Lactobacillales</taxon>
        <taxon>Lactobacillaceae</taxon>
        <taxon>Loigolactobacillus</taxon>
    </lineage>
</organism>
<feature type="transmembrane region" description="Helical" evidence="1">
    <location>
        <begin position="170"/>
        <end position="190"/>
    </location>
</feature>
<dbReference type="Proteomes" id="UP000051461">
    <property type="component" value="Unassembled WGS sequence"/>
</dbReference>
<protein>
    <recommendedName>
        <fullName evidence="2">VTT domain-containing protein</fullName>
    </recommendedName>
</protein>
<feature type="transmembrane region" description="Helical" evidence="1">
    <location>
        <begin position="196"/>
        <end position="214"/>
    </location>
</feature>
<dbReference type="EMBL" id="AZDA01000041">
    <property type="protein sequence ID" value="KRK39618.1"/>
    <property type="molecule type" value="Genomic_DNA"/>
</dbReference>
<reference evidence="3 4" key="1">
    <citation type="journal article" date="2015" name="Genome Announc.">
        <title>Expanding the biotechnology potential of lactobacilli through comparative genomics of 213 strains and associated genera.</title>
        <authorList>
            <person name="Sun Z."/>
            <person name="Harris H.M."/>
            <person name="McCann A."/>
            <person name="Guo C."/>
            <person name="Argimon S."/>
            <person name="Zhang W."/>
            <person name="Yang X."/>
            <person name="Jeffery I.B."/>
            <person name="Cooney J.C."/>
            <person name="Kagawa T.F."/>
            <person name="Liu W."/>
            <person name="Song Y."/>
            <person name="Salvetti E."/>
            <person name="Wrobel A."/>
            <person name="Rasinkangas P."/>
            <person name="Parkhill J."/>
            <person name="Rea M.C."/>
            <person name="O'Sullivan O."/>
            <person name="Ritari J."/>
            <person name="Douillard F.P."/>
            <person name="Paul Ross R."/>
            <person name="Yang R."/>
            <person name="Briner A.E."/>
            <person name="Felis G.E."/>
            <person name="de Vos W.M."/>
            <person name="Barrangou R."/>
            <person name="Klaenhammer T.R."/>
            <person name="Caufield P.W."/>
            <person name="Cui Y."/>
            <person name="Zhang H."/>
            <person name="O'Toole P.W."/>
        </authorList>
    </citation>
    <scope>NUCLEOTIDE SEQUENCE [LARGE SCALE GENOMIC DNA]</scope>
    <source>
        <strain evidence="3 4">DSM 20003</strain>
    </source>
</reference>
<keyword evidence="1" id="KW-0812">Transmembrane</keyword>